<dbReference type="RefSeq" id="WP_340294480.1">
    <property type="nucleotide sequence ID" value="NZ_JBBEOI010000161.1"/>
</dbReference>
<reference evidence="11" key="1">
    <citation type="journal article" date="2019" name="Int. J. Syst. Evol. Microbiol.">
        <title>The Global Catalogue of Microorganisms (GCM) 10K type strain sequencing project: providing services to taxonomists for standard genome sequencing and annotation.</title>
        <authorList>
            <consortium name="The Broad Institute Genomics Platform"/>
            <consortium name="The Broad Institute Genome Sequencing Center for Infectious Disease"/>
            <person name="Wu L."/>
            <person name="Ma J."/>
        </authorList>
    </citation>
    <scope>NUCLEOTIDE SEQUENCE [LARGE SCALE GENOMIC DNA]</scope>
    <source>
        <strain evidence="11">NCAIM B.02333</strain>
    </source>
</reference>
<evidence type="ECO:0000259" key="8">
    <source>
        <dbReference type="Pfam" id="PF02687"/>
    </source>
</evidence>
<keyword evidence="5 7" id="KW-0472">Membrane</keyword>
<dbReference type="EMBL" id="JBHRWW010000018">
    <property type="protein sequence ID" value="MFC3690188.1"/>
    <property type="molecule type" value="Genomic_DNA"/>
</dbReference>
<evidence type="ECO:0000313" key="10">
    <source>
        <dbReference type="EMBL" id="MFC3690188.1"/>
    </source>
</evidence>
<dbReference type="PANTHER" id="PTHR30572:SF4">
    <property type="entry name" value="ABC TRANSPORTER PERMEASE YTRF"/>
    <property type="match status" value="1"/>
</dbReference>
<dbReference type="Pfam" id="PF12704">
    <property type="entry name" value="MacB_PCD"/>
    <property type="match status" value="1"/>
</dbReference>
<keyword evidence="4 7" id="KW-1133">Transmembrane helix</keyword>
<keyword evidence="3 7" id="KW-0812">Transmembrane</keyword>
<evidence type="ECO:0000256" key="1">
    <source>
        <dbReference type="ARBA" id="ARBA00004651"/>
    </source>
</evidence>
<evidence type="ECO:0000256" key="7">
    <source>
        <dbReference type="SAM" id="Phobius"/>
    </source>
</evidence>
<evidence type="ECO:0000256" key="5">
    <source>
        <dbReference type="ARBA" id="ARBA00023136"/>
    </source>
</evidence>
<comment type="subcellular location">
    <subcellularLocation>
        <location evidence="1">Cell membrane</location>
        <topology evidence="1">Multi-pass membrane protein</topology>
    </subcellularLocation>
</comment>
<feature type="domain" description="MacB-like periplasmic core" evidence="9">
    <location>
        <begin position="19"/>
        <end position="262"/>
    </location>
</feature>
<accession>A0ABV7WM19</accession>
<keyword evidence="2" id="KW-1003">Cell membrane</keyword>
<feature type="transmembrane region" description="Helical" evidence="7">
    <location>
        <begin position="381"/>
        <end position="404"/>
    </location>
</feature>
<sequence length="421" mass="42874">MRDTLALAVGGVLANKVRSLLTVLSIGIGVFAVITLMAVAAGASQAALGELEGLGSPRLITVYPGGDGAFMGPEPALDQGTGGELDAFDAFDPMATAYAPPAPQPLSRDDVALLVDGEGTPDVAAAAGFQQSYGQLTTPDGGYVDTEITGTSAAFLDVGAVTLVEGPFLSESDVTGRARVVVLSTTAAEGLGASPGSEVVLQGIPLTVVGTADDPYPGQAGSWLPETTMEDLLTGPQAGYSQVAVLAATEDGVEPAADQVRQTLRRAHLLGPTDPADFGVYTRTAELRSVRAITLLFQVLAAAVASIALLVAGIGVMNIMLVTVTERTREIGIRTAVGARRGHLIGQFLLEAVILTGLGGLTGTLLGSLTQLVDISGFSPVVTPFSVVLALSAAVVTGLFFGLYPANRAASMPPVQALRHE</sequence>
<feature type="domain" description="ABC3 transporter permease C-terminal" evidence="8">
    <location>
        <begin position="304"/>
        <end position="414"/>
    </location>
</feature>
<proteinExistence type="inferred from homology"/>
<keyword evidence="11" id="KW-1185">Reference proteome</keyword>
<evidence type="ECO:0000256" key="3">
    <source>
        <dbReference type="ARBA" id="ARBA00022692"/>
    </source>
</evidence>
<evidence type="ECO:0000313" key="11">
    <source>
        <dbReference type="Proteomes" id="UP001595685"/>
    </source>
</evidence>
<dbReference type="Pfam" id="PF02687">
    <property type="entry name" value="FtsX"/>
    <property type="match status" value="1"/>
</dbReference>
<organism evidence="10 11">
    <name type="scientific">Aquipuribacter hungaricus</name>
    <dbReference type="NCBI Taxonomy" id="545624"/>
    <lineage>
        <taxon>Bacteria</taxon>
        <taxon>Bacillati</taxon>
        <taxon>Actinomycetota</taxon>
        <taxon>Actinomycetes</taxon>
        <taxon>Micrococcales</taxon>
        <taxon>Intrasporangiaceae</taxon>
        <taxon>Aquipuribacter</taxon>
    </lineage>
</organism>
<comment type="caution">
    <text evidence="10">The sequence shown here is derived from an EMBL/GenBank/DDBJ whole genome shotgun (WGS) entry which is preliminary data.</text>
</comment>
<feature type="transmembrane region" description="Helical" evidence="7">
    <location>
        <begin position="295"/>
        <end position="323"/>
    </location>
</feature>
<protein>
    <submittedName>
        <fullName evidence="10">ABC transporter permease</fullName>
    </submittedName>
</protein>
<dbReference type="InterPro" id="IPR025857">
    <property type="entry name" value="MacB_PCD"/>
</dbReference>
<name>A0ABV7WM19_9MICO</name>
<dbReference type="PANTHER" id="PTHR30572">
    <property type="entry name" value="MEMBRANE COMPONENT OF TRANSPORTER-RELATED"/>
    <property type="match status" value="1"/>
</dbReference>
<dbReference type="InterPro" id="IPR003838">
    <property type="entry name" value="ABC3_permease_C"/>
</dbReference>
<gene>
    <name evidence="10" type="ORF">ACFOLH_17720</name>
</gene>
<evidence type="ECO:0000256" key="4">
    <source>
        <dbReference type="ARBA" id="ARBA00022989"/>
    </source>
</evidence>
<evidence type="ECO:0000259" key="9">
    <source>
        <dbReference type="Pfam" id="PF12704"/>
    </source>
</evidence>
<feature type="transmembrane region" description="Helical" evidence="7">
    <location>
        <begin position="344"/>
        <end position="369"/>
    </location>
</feature>
<dbReference type="InterPro" id="IPR050250">
    <property type="entry name" value="Macrolide_Exporter_MacB"/>
</dbReference>
<feature type="transmembrane region" description="Helical" evidence="7">
    <location>
        <begin position="20"/>
        <end position="43"/>
    </location>
</feature>
<evidence type="ECO:0000256" key="6">
    <source>
        <dbReference type="ARBA" id="ARBA00038076"/>
    </source>
</evidence>
<evidence type="ECO:0000256" key="2">
    <source>
        <dbReference type="ARBA" id="ARBA00022475"/>
    </source>
</evidence>
<comment type="similarity">
    <text evidence="6">Belongs to the ABC-4 integral membrane protein family.</text>
</comment>
<dbReference type="Proteomes" id="UP001595685">
    <property type="component" value="Unassembled WGS sequence"/>
</dbReference>